<feature type="transmembrane region" description="Helical" evidence="1">
    <location>
        <begin position="121"/>
        <end position="147"/>
    </location>
</feature>
<keyword evidence="1" id="KW-0812">Transmembrane</keyword>
<gene>
    <name evidence="2" type="ORF">FSB73_11335</name>
</gene>
<dbReference type="OrthoDB" id="671179at2"/>
<accession>A0A5B8VNF2</accession>
<dbReference type="RefSeq" id="WP_146782029.1">
    <property type="nucleotide sequence ID" value="NZ_CP042434.1"/>
</dbReference>
<feature type="transmembrane region" description="Helical" evidence="1">
    <location>
        <begin position="58"/>
        <end position="75"/>
    </location>
</feature>
<keyword evidence="1" id="KW-1133">Transmembrane helix</keyword>
<evidence type="ECO:0000256" key="1">
    <source>
        <dbReference type="SAM" id="Phobius"/>
    </source>
</evidence>
<feature type="transmembrane region" description="Helical" evidence="1">
    <location>
        <begin position="193"/>
        <end position="210"/>
    </location>
</feature>
<protein>
    <recommendedName>
        <fullName evidence="4">Yip1 domain-containing protein</fullName>
    </recommendedName>
</protein>
<name>A0A5B8VNF2_9BACT</name>
<feature type="transmembrane region" description="Helical" evidence="1">
    <location>
        <begin position="159"/>
        <end position="181"/>
    </location>
</feature>
<dbReference type="Proteomes" id="UP000321291">
    <property type="component" value="Chromosome"/>
</dbReference>
<evidence type="ECO:0000313" key="2">
    <source>
        <dbReference type="EMBL" id="QEC72176.1"/>
    </source>
</evidence>
<dbReference type="AlphaFoldDB" id="A0A5B8VNF2"/>
<keyword evidence="1" id="KW-0472">Membrane</keyword>
<evidence type="ECO:0000313" key="3">
    <source>
        <dbReference type="Proteomes" id="UP000321291"/>
    </source>
</evidence>
<evidence type="ECO:0008006" key="4">
    <source>
        <dbReference type="Google" id="ProtNLM"/>
    </source>
</evidence>
<dbReference type="KEGG" id="agi:FSB73_11335"/>
<dbReference type="EMBL" id="CP042434">
    <property type="protein sequence ID" value="QEC72176.1"/>
    <property type="molecule type" value="Genomic_DNA"/>
</dbReference>
<reference evidence="2 3" key="1">
    <citation type="journal article" date="2017" name="Int. J. Syst. Evol. Microbiol.">
        <title>Arachidicoccus ginsenosidivorans sp. nov., with ginsenoside-converting activity isolated from ginseng cultivating soil.</title>
        <authorList>
            <person name="Siddiqi M.Z."/>
            <person name="Aslam Z."/>
            <person name="Im W.T."/>
        </authorList>
    </citation>
    <scope>NUCLEOTIDE SEQUENCE [LARGE SCALE GENOMIC DNA]</scope>
    <source>
        <strain evidence="2 3">Gsoil 809</strain>
    </source>
</reference>
<sequence>METNANPNKEHFADFKESGEAAKKFLAEGFGPLIKKVFCQPLELNQEFKQSDAQVKSIVLILLAGILYTLLPYLLVGSARRFVGFRFFLQIGIAVMIALIFIGLLTWCIKKIHHKQTEFQNELLTGALCALPLLVLLVLICLLNLFFSGYNFMGGFGSFFSGSWSTIFSVYAFFLMITIVFQSLRSVYIKANTAWYLSPAIVMLGFYMAVKIVQWV</sequence>
<organism evidence="2 3">
    <name type="scientific">Arachidicoccus ginsenosidivorans</name>
    <dbReference type="NCBI Taxonomy" id="496057"/>
    <lineage>
        <taxon>Bacteria</taxon>
        <taxon>Pseudomonadati</taxon>
        <taxon>Bacteroidota</taxon>
        <taxon>Chitinophagia</taxon>
        <taxon>Chitinophagales</taxon>
        <taxon>Chitinophagaceae</taxon>
        <taxon>Arachidicoccus</taxon>
    </lineage>
</organism>
<proteinExistence type="predicted"/>
<feature type="transmembrane region" description="Helical" evidence="1">
    <location>
        <begin position="87"/>
        <end position="109"/>
    </location>
</feature>
<keyword evidence="3" id="KW-1185">Reference proteome</keyword>